<dbReference type="EMBL" id="FNHO01000004">
    <property type="protein sequence ID" value="SDM36244.1"/>
    <property type="molecule type" value="Genomic_DNA"/>
</dbReference>
<proteinExistence type="inferred from homology"/>
<reference evidence="6 8" key="2">
    <citation type="submission" date="2016-10" db="EMBL/GenBank/DDBJ databases">
        <authorList>
            <person name="Varghese N."/>
            <person name="Submissions S."/>
        </authorList>
    </citation>
    <scope>NUCLEOTIDE SEQUENCE [LARGE SCALE GENOMIC DNA]</scope>
    <source>
        <strain evidence="6 8">DSM 6083</strain>
    </source>
</reference>
<evidence type="ECO:0000313" key="5">
    <source>
        <dbReference type="EMBL" id="AJE14762.1"/>
    </source>
</evidence>
<comment type="similarity">
    <text evidence="2">Belongs to the FlgN family.</text>
</comment>
<dbReference type="InterPro" id="IPR036679">
    <property type="entry name" value="FlgN-like_sf"/>
</dbReference>
<accession>A0A8D4C6E9</accession>
<keyword evidence="8" id="KW-1185">Reference proteome</keyword>
<evidence type="ECO:0000256" key="4">
    <source>
        <dbReference type="SAM" id="Coils"/>
    </source>
</evidence>
<dbReference type="Proteomes" id="UP000182276">
    <property type="component" value="Unassembled WGS sequence"/>
</dbReference>
<dbReference type="RefSeq" id="WP_043219236.1">
    <property type="nucleotide sequence ID" value="NZ_CP007511.1"/>
</dbReference>
<evidence type="ECO:0000313" key="8">
    <source>
        <dbReference type="Proteomes" id="UP000182276"/>
    </source>
</evidence>
<reference evidence="7" key="1">
    <citation type="submission" date="2014-03" db="EMBL/GenBank/DDBJ databases">
        <title>Complete genome of Pseudomonas balearica DSM 6083T, a sewage water isolate from an enrichment with 2-methylnaphthalene.</title>
        <authorList>
            <person name="Salva-Serra F."/>
            <person name="Jaen-Luchoro D."/>
            <person name="Busquets A."/>
            <person name="Pena A."/>
            <person name="Gomila M."/>
            <person name="Bosch R."/>
            <person name="Nogales B."/>
            <person name="Garcia-Valdes E."/>
            <person name="Lalucat J."/>
            <person name="Bennasar A."/>
        </authorList>
    </citation>
    <scope>NUCLEOTIDE SEQUENCE [LARGE SCALE GENOMIC DNA]</scope>
    <source>
        <strain evidence="7">DSM 6083</strain>
    </source>
</reference>
<dbReference type="SUPFAM" id="SSF140566">
    <property type="entry name" value="FlgN-like"/>
    <property type="match status" value="1"/>
</dbReference>
<organism evidence="5 7">
    <name type="scientific">Stutzerimonas balearica DSM 6083</name>
    <dbReference type="NCBI Taxonomy" id="1123016"/>
    <lineage>
        <taxon>Bacteria</taxon>
        <taxon>Pseudomonadati</taxon>
        <taxon>Pseudomonadota</taxon>
        <taxon>Gammaproteobacteria</taxon>
        <taxon>Pseudomonadales</taxon>
        <taxon>Pseudomonadaceae</taxon>
        <taxon>Stutzerimonas</taxon>
    </lineage>
</organism>
<evidence type="ECO:0000256" key="3">
    <source>
        <dbReference type="ARBA" id="ARBA00022795"/>
    </source>
</evidence>
<sequence>MHDENLLQQLVDDINTAKQLLELIEHELAALAERNLAELEIILTKKQPLLALLGQHGVERSRMLTERQLSNDRSGLEAFASISSQGDAILARSSELEALLQDCQAANERNGRLIRANQGAVGSLLAILQGSNETPDLYNRRGATAKSSQHRPLSQA</sequence>
<comment type="function">
    <text evidence="1">Required for the efficient initiation of filament assembly.</text>
</comment>
<keyword evidence="5" id="KW-0966">Cell projection</keyword>
<evidence type="ECO:0000313" key="7">
    <source>
        <dbReference type="Proteomes" id="UP000031271"/>
    </source>
</evidence>
<keyword evidence="5" id="KW-0282">Flagellum</keyword>
<evidence type="ECO:0000313" key="6">
    <source>
        <dbReference type="EMBL" id="SDM36244.1"/>
    </source>
</evidence>
<keyword evidence="3" id="KW-1005">Bacterial flagellum biogenesis</keyword>
<dbReference type="Proteomes" id="UP000031271">
    <property type="component" value="Chromosome"/>
</dbReference>
<dbReference type="Pfam" id="PF05130">
    <property type="entry name" value="FlgN"/>
    <property type="match status" value="1"/>
</dbReference>
<dbReference type="Gene3D" id="1.20.58.300">
    <property type="entry name" value="FlgN-like"/>
    <property type="match status" value="1"/>
</dbReference>
<feature type="coiled-coil region" evidence="4">
    <location>
        <begin position="7"/>
        <end position="34"/>
    </location>
</feature>
<protein>
    <submittedName>
        <fullName evidence="6">Flagella synthesis protein FlgN</fullName>
    </submittedName>
    <submittedName>
        <fullName evidence="5">Flagellar biosynthesis protein FlgN</fullName>
    </submittedName>
</protein>
<dbReference type="InterPro" id="IPR007809">
    <property type="entry name" value="FlgN-like"/>
</dbReference>
<dbReference type="GeneID" id="77259624"/>
<name>A0A8D4C6E9_9GAMM</name>
<dbReference type="KEGG" id="pbm:CL52_06795"/>
<reference evidence="5 7" key="3">
    <citation type="journal article" name="Genome Announc.">
        <title>Complete Genome Sequence of Pseudomonas balearica DSM 6083T.</title>
        <authorList>
            <person name="Bennasar-Figueras A."/>
            <person name="Salva-Serra F."/>
            <person name="Jaen-Luchoro D."/>
            <person name="Segui C."/>
            <person name="Aliaga F."/>
            <person name="Busquets A."/>
            <person name="Gomila M."/>
            <person name="Moore E.R."/>
            <person name="Lalucat J."/>
        </authorList>
    </citation>
    <scope>NUCLEOTIDE SEQUENCE [LARGE SCALE GENOMIC DNA]</scope>
    <source>
        <strain evidence="7">DSM 6083</strain>
        <strain evidence="5">DSM6083</strain>
    </source>
</reference>
<keyword evidence="5" id="KW-0969">Cilium</keyword>
<dbReference type="EMBL" id="CP007511">
    <property type="protein sequence ID" value="AJE14762.1"/>
    <property type="molecule type" value="Genomic_DNA"/>
</dbReference>
<keyword evidence="4" id="KW-0175">Coiled coil</keyword>
<dbReference type="AlphaFoldDB" id="A0A8D4C6E9"/>
<gene>
    <name evidence="5" type="ORF">CL52_06795</name>
    <name evidence="6" type="ORF">SAMN05660875_104210</name>
</gene>
<evidence type="ECO:0000256" key="2">
    <source>
        <dbReference type="ARBA" id="ARBA00007703"/>
    </source>
</evidence>
<evidence type="ECO:0000256" key="1">
    <source>
        <dbReference type="ARBA" id="ARBA00002397"/>
    </source>
</evidence>
<dbReference type="GO" id="GO:0044780">
    <property type="term" value="P:bacterial-type flagellum assembly"/>
    <property type="evidence" value="ECO:0007669"/>
    <property type="project" value="InterPro"/>
</dbReference>